<dbReference type="PaxDb" id="214684-Q5KMF4"/>
<keyword evidence="2" id="KW-0472">Membrane</keyword>
<dbReference type="Gene3D" id="1.20.120.1630">
    <property type="match status" value="1"/>
</dbReference>
<dbReference type="Pfam" id="PF06966">
    <property type="entry name" value="DUF1295"/>
    <property type="match status" value="2"/>
</dbReference>
<protein>
    <recommendedName>
        <fullName evidence="5">Steroid 5-alpha reductase C-terminal domain-containing protein</fullName>
    </recommendedName>
</protein>
<evidence type="ECO:0000256" key="2">
    <source>
        <dbReference type="SAM" id="Phobius"/>
    </source>
</evidence>
<feature type="transmembrane region" description="Helical" evidence="2">
    <location>
        <begin position="88"/>
        <end position="111"/>
    </location>
</feature>
<dbReference type="KEGG" id="cne:CNB01900"/>
<dbReference type="PANTHER" id="PTHR32251">
    <property type="entry name" value="3-OXO-5-ALPHA-STEROID 4-DEHYDROGENASE"/>
    <property type="match status" value="1"/>
</dbReference>
<evidence type="ECO:0008006" key="5">
    <source>
        <dbReference type="Google" id="ProtNLM"/>
    </source>
</evidence>
<dbReference type="PANTHER" id="PTHR32251:SF23">
    <property type="entry name" value="3-OXO-5-ALPHA-STEROID 4-DEHYDROGENASE (DUF1295)"/>
    <property type="match status" value="1"/>
</dbReference>
<dbReference type="eggNOG" id="KOG4650">
    <property type="taxonomic scope" value="Eukaryota"/>
</dbReference>
<proteinExistence type="predicted"/>
<dbReference type="HOGENOM" id="CLU_043418_0_0_1"/>
<dbReference type="InParanoid" id="Q5KMF4"/>
<sequence length="432" mass="48576">MPSKLLLPLLKPTLRSFRYIPTSLITLPASVGLHFTSHPAPTISNYVVSPTTSPLHLPLIFTLASIPIFYLLGLVTGKVSWVDKAWPLYPPAISAMLYGWVLVNHAGGVYAHNIPRVTFMFGLQLIWSFRLFSHAVKRGFYNPKSEDYRYTVFRKLVPRWAFALVHAFAVAFAQPILLMSLSLPLYAALVSPPASKQTDGWRTLTFGNISRLLPSHLRKAVPPHIAVLNMSDYIMTMVSLLIIYAEYQADKKMYQFQQGKHNKISSLSKEQLIHPPVPQSGESQPLVQKEGLPKPSPYPASHHPGFPTQGMWRFSRHPNFAAEQLFWVSQAMFPGLSGKDNGISGKGWWAGCVFGPCFALSLLFLSSTTLTEWITGIKYPAFKNYKGIVGEFLPQETLFKWIWTKITGSRERLYQAVYGPPPGEKQDSSRLR</sequence>
<dbReference type="GeneID" id="3255788"/>
<organism evidence="3 4">
    <name type="scientific">Cryptococcus deneoformans (strain JEC21 / ATCC MYA-565)</name>
    <name type="common">Cryptococcus neoformans var. neoformans serotype D</name>
    <dbReference type="NCBI Taxonomy" id="214684"/>
    <lineage>
        <taxon>Eukaryota</taxon>
        <taxon>Fungi</taxon>
        <taxon>Dikarya</taxon>
        <taxon>Basidiomycota</taxon>
        <taxon>Agaricomycotina</taxon>
        <taxon>Tremellomycetes</taxon>
        <taxon>Tremellales</taxon>
        <taxon>Cryptococcaceae</taxon>
        <taxon>Cryptococcus</taxon>
        <taxon>Cryptococcus neoformans species complex</taxon>
    </lineage>
</organism>
<dbReference type="VEuPathDB" id="FungiDB:CNB01900"/>
<dbReference type="AlphaFoldDB" id="Q5KMF4"/>
<feature type="region of interest" description="Disordered" evidence="1">
    <location>
        <begin position="274"/>
        <end position="300"/>
    </location>
</feature>
<feature type="transmembrane region" description="Helical" evidence="2">
    <location>
        <begin position="117"/>
        <end position="136"/>
    </location>
</feature>
<dbReference type="GO" id="GO:0016020">
    <property type="term" value="C:membrane"/>
    <property type="evidence" value="ECO:0000318"/>
    <property type="project" value="GO_Central"/>
</dbReference>
<accession>Q55XI1</accession>
<evidence type="ECO:0000313" key="3">
    <source>
        <dbReference type="EMBL" id="AAW41813.1"/>
    </source>
</evidence>
<accession>Q5KMF4</accession>
<feature type="transmembrane region" description="Helical" evidence="2">
    <location>
        <begin position="157"/>
        <end position="177"/>
    </location>
</feature>
<feature type="transmembrane region" description="Helical" evidence="2">
    <location>
        <begin position="55"/>
        <end position="76"/>
    </location>
</feature>
<gene>
    <name evidence="3" type="ordered locus">CNB01900</name>
</gene>
<evidence type="ECO:0000256" key="1">
    <source>
        <dbReference type="SAM" id="MobiDB-lite"/>
    </source>
</evidence>
<keyword evidence="2" id="KW-0812">Transmembrane</keyword>
<keyword evidence="2" id="KW-1133">Transmembrane helix</keyword>
<dbReference type="OMA" id="LWITERI"/>
<dbReference type="RefSeq" id="XP_569120.1">
    <property type="nucleotide sequence ID" value="XM_569120.2"/>
</dbReference>
<evidence type="ECO:0000313" key="4">
    <source>
        <dbReference type="Proteomes" id="UP000002149"/>
    </source>
</evidence>
<dbReference type="FunCoup" id="Q5KMF4">
    <property type="interactions" value="130"/>
</dbReference>
<keyword evidence="4" id="KW-1185">Reference proteome</keyword>
<dbReference type="OrthoDB" id="201504at2759"/>
<reference evidence="3 4" key="1">
    <citation type="journal article" date="2005" name="Science">
        <title>The genome of the basidiomycetous yeast and human pathogen Cryptococcus neoformans.</title>
        <authorList>
            <person name="Loftus B.J."/>
            <person name="Fung E."/>
            <person name="Roncaglia P."/>
            <person name="Rowley D."/>
            <person name="Amedeo P."/>
            <person name="Bruno D."/>
            <person name="Vamathevan J."/>
            <person name="Miranda M."/>
            <person name="Anderson I.J."/>
            <person name="Fraser J.A."/>
            <person name="Allen J.E."/>
            <person name="Bosdet I.E."/>
            <person name="Brent M.R."/>
            <person name="Chiu R."/>
            <person name="Doering T.L."/>
            <person name="Donlin M.J."/>
            <person name="D'Souza C.A."/>
            <person name="Fox D.S."/>
            <person name="Grinberg V."/>
            <person name="Fu J."/>
            <person name="Fukushima M."/>
            <person name="Haas B.J."/>
            <person name="Huang J.C."/>
            <person name="Janbon G."/>
            <person name="Jones S.J."/>
            <person name="Koo H.L."/>
            <person name="Krzywinski M.I."/>
            <person name="Kwon-Chung J.K."/>
            <person name="Lengeler K.B."/>
            <person name="Maiti R."/>
            <person name="Marra M.A."/>
            <person name="Marra R.E."/>
            <person name="Mathewson C.A."/>
            <person name="Mitchell T.G."/>
            <person name="Pertea M."/>
            <person name="Riggs F.R."/>
            <person name="Salzberg S.L."/>
            <person name="Schein J.E."/>
            <person name="Shvartsbeyn A."/>
            <person name="Shin H."/>
            <person name="Shumway M."/>
            <person name="Specht C.A."/>
            <person name="Suh B.B."/>
            <person name="Tenney A."/>
            <person name="Utterback T.R."/>
            <person name="Wickes B.L."/>
            <person name="Wortman J.R."/>
            <person name="Wye N.H."/>
            <person name="Kronstad J.W."/>
            <person name="Lodge J.K."/>
            <person name="Heitman J."/>
            <person name="Davis R.W."/>
            <person name="Fraser C.M."/>
            <person name="Hyman R.W."/>
        </authorList>
    </citation>
    <scope>NUCLEOTIDE SEQUENCE [LARGE SCALE GENOMIC DNA]</scope>
    <source>
        <strain evidence="4">JEC21 / ATCC MYA-565</strain>
    </source>
</reference>
<dbReference type="EMBL" id="AE017342">
    <property type="protein sequence ID" value="AAW41813.1"/>
    <property type="molecule type" value="Genomic_DNA"/>
</dbReference>
<dbReference type="Proteomes" id="UP000002149">
    <property type="component" value="Chromosome 2"/>
</dbReference>
<dbReference type="InterPro" id="IPR010721">
    <property type="entry name" value="UstE-like"/>
</dbReference>
<feature type="transmembrane region" description="Helical" evidence="2">
    <location>
        <begin position="225"/>
        <end position="245"/>
    </location>
</feature>
<name>Q5KMF4_CRYD1</name>